<dbReference type="GeneID" id="20086274"/>
<dbReference type="eggNOG" id="ENOG502S386">
    <property type="taxonomic scope" value="Eukaryota"/>
</dbReference>
<dbReference type="VEuPathDB" id="FungiDB:H310_09224"/>
<dbReference type="OrthoDB" id="525068at2759"/>
<proteinExistence type="predicted"/>
<name>A0A024TUT7_9STRA</name>
<dbReference type="RefSeq" id="XP_008873466.1">
    <property type="nucleotide sequence ID" value="XM_008875244.1"/>
</dbReference>
<evidence type="ECO:0000313" key="1">
    <source>
        <dbReference type="EMBL" id="ETV97905.1"/>
    </source>
</evidence>
<organism evidence="1">
    <name type="scientific">Aphanomyces invadans</name>
    <dbReference type="NCBI Taxonomy" id="157072"/>
    <lineage>
        <taxon>Eukaryota</taxon>
        <taxon>Sar</taxon>
        <taxon>Stramenopiles</taxon>
        <taxon>Oomycota</taxon>
        <taxon>Saprolegniomycetes</taxon>
        <taxon>Saprolegniales</taxon>
        <taxon>Verrucalvaceae</taxon>
        <taxon>Aphanomyces</taxon>
    </lineage>
</organism>
<reference evidence="1" key="1">
    <citation type="submission" date="2013-12" db="EMBL/GenBank/DDBJ databases">
        <title>The Genome Sequence of Aphanomyces invadans NJM9701.</title>
        <authorList>
            <consortium name="The Broad Institute Genomics Platform"/>
            <person name="Russ C."/>
            <person name="Tyler B."/>
            <person name="van West P."/>
            <person name="Dieguez-Uribeondo J."/>
            <person name="Young S.K."/>
            <person name="Zeng Q."/>
            <person name="Gargeya S."/>
            <person name="Fitzgerald M."/>
            <person name="Abouelleil A."/>
            <person name="Alvarado L."/>
            <person name="Chapman S.B."/>
            <person name="Gainer-Dewar J."/>
            <person name="Goldberg J."/>
            <person name="Griggs A."/>
            <person name="Gujja S."/>
            <person name="Hansen M."/>
            <person name="Howarth C."/>
            <person name="Imamovic A."/>
            <person name="Ireland A."/>
            <person name="Larimer J."/>
            <person name="McCowan C."/>
            <person name="Murphy C."/>
            <person name="Pearson M."/>
            <person name="Poon T.W."/>
            <person name="Priest M."/>
            <person name="Roberts A."/>
            <person name="Saif S."/>
            <person name="Shea T."/>
            <person name="Sykes S."/>
            <person name="Wortman J."/>
            <person name="Nusbaum C."/>
            <person name="Birren B."/>
        </authorList>
    </citation>
    <scope>NUCLEOTIDE SEQUENCE [LARGE SCALE GENOMIC DNA]</scope>
    <source>
        <strain evidence="1">NJM9701</strain>
    </source>
</reference>
<gene>
    <name evidence="1" type="ORF">H310_09224</name>
</gene>
<sequence length="123" mass="14240">MEKSVRTAYKKLIKLAQSLPAEQKPVALDKVRHEFRSHGVITSSDQLDKIVMKAQSKISYLKIVTPKRAPQTSPQRYIYKDGKRLDPGCIDQSTNATIKTVDFNAMMERHVKLVRRQHFMDRK</sequence>
<dbReference type="AlphaFoldDB" id="A0A024TUT7"/>
<protein>
    <submittedName>
        <fullName evidence="1">Uncharacterized protein</fullName>
    </submittedName>
</protein>
<accession>A0A024TUT7</accession>
<dbReference type="EMBL" id="KI913971">
    <property type="protein sequence ID" value="ETV97905.1"/>
    <property type="molecule type" value="Genomic_DNA"/>
</dbReference>